<dbReference type="OrthoDB" id="5600002at2759"/>
<sequence length="189" mass="21204">MAEGKVAMDPVAIDAPGGFLFEWWSVFWDIFIARTNDKHSETAAAYIEIQQMKARDHQQQLQMQQLQLMQQRNAQLQRRDPNHPPLGGPINAINSEGMIGQPSASVLAMKMYEERMKHPHSMDSETSPALMDANRMTLLKSATNHQGQLAQGNSGNMSAALQQMQGRPQMTTFYISHGHEKYITPKAIA</sequence>
<comment type="caution">
    <text evidence="1">The sequence shown here is derived from an EMBL/GenBank/DDBJ whole genome shotgun (WGS) entry which is preliminary data.</text>
</comment>
<dbReference type="PANTHER" id="PTHR44376">
    <property type="entry name" value="TRANSCRIPTIONAL REGULATOR OF FILAMENTOUS GROWTH FLO8"/>
    <property type="match status" value="1"/>
</dbReference>
<dbReference type="AlphaFoldDB" id="A0A7J0GRP8"/>
<evidence type="ECO:0000313" key="1">
    <source>
        <dbReference type="EMBL" id="GFZ13459.1"/>
    </source>
</evidence>
<keyword evidence="2" id="KW-1185">Reference proteome</keyword>
<protein>
    <submittedName>
        <fullName evidence="1">LEUNIG-like protein</fullName>
    </submittedName>
</protein>
<organism evidence="1 2">
    <name type="scientific">Actinidia rufa</name>
    <dbReference type="NCBI Taxonomy" id="165716"/>
    <lineage>
        <taxon>Eukaryota</taxon>
        <taxon>Viridiplantae</taxon>
        <taxon>Streptophyta</taxon>
        <taxon>Embryophyta</taxon>
        <taxon>Tracheophyta</taxon>
        <taxon>Spermatophyta</taxon>
        <taxon>Magnoliopsida</taxon>
        <taxon>eudicotyledons</taxon>
        <taxon>Gunneridae</taxon>
        <taxon>Pentapetalae</taxon>
        <taxon>asterids</taxon>
        <taxon>Ericales</taxon>
        <taxon>Actinidiaceae</taxon>
        <taxon>Actinidia</taxon>
    </lineage>
</organism>
<dbReference type="InterPro" id="IPR044716">
    <property type="entry name" value="LEUNIG-like"/>
</dbReference>
<name>A0A7J0GRP8_9ERIC</name>
<dbReference type="EMBL" id="BJWL01000023">
    <property type="protein sequence ID" value="GFZ13459.1"/>
    <property type="molecule type" value="Genomic_DNA"/>
</dbReference>
<gene>
    <name evidence="1" type="ORF">Acr_23g0018440</name>
</gene>
<dbReference type="PANTHER" id="PTHR44376:SF22">
    <property type="entry name" value="TRANSCRIPTIONAL COREPRESSOR LEUNIG_HOMOLOG"/>
    <property type="match status" value="1"/>
</dbReference>
<proteinExistence type="predicted"/>
<reference evidence="1 2" key="1">
    <citation type="submission" date="2019-07" db="EMBL/GenBank/DDBJ databases">
        <title>De Novo Assembly of kiwifruit Actinidia rufa.</title>
        <authorList>
            <person name="Sugita-Konishi S."/>
            <person name="Sato K."/>
            <person name="Mori E."/>
            <person name="Abe Y."/>
            <person name="Kisaki G."/>
            <person name="Hamano K."/>
            <person name="Suezawa K."/>
            <person name="Otani M."/>
            <person name="Fukuda T."/>
            <person name="Manabe T."/>
            <person name="Gomi K."/>
            <person name="Tabuchi M."/>
            <person name="Akimitsu K."/>
            <person name="Kataoka I."/>
        </authorList>
    </citation>
    <scope>NUCLEOTIDE SEQUENCE [LARGE SCALE GENOMIC DNA]</scope>
    <source>
        <strain evidence="2">cv. Fuchu</strain>
    </source>
</reference>
<dbReference type="GO" id="GO:0003714">
    <property type="term" value="F:transcription corepressor activity"/>
    <property type="evidence" value="ECO:0007669"/>
    <property type="project" value="InterPro"/>
</dbReference>
<evidence type="ECO:0000313" key="2">
    <source>
        <dbReference type="Proteomes" id="UP000585474"/>
    </source>
</evidence>
<accession>A0A7J0GRP8</accession>
<dbReference type="Proteomes" id="UP000585474">
    <property type="component" value="Unassembled WGS sequence"/>
</dbReference>